<evidence type="ECO:0000256" key="4">
    <source>
        <dbReference type="ARBA" id="ARBA00022553"/>
    </source>
</evidence>
<dbReference type="PANTHER" id="PTHR45436">
    <property type="entry name" value="SENSOR HISTIDINE KINASE YKOH"/>
    <property type="match status" value="1"/>
</dbReference>
<dbReference type="SMART" id="SM00304">
    <property type="entry name" value="HAMP"/>
    <property type="match status" value="1"/>
</dbReference>
<dbReference type="InterPro" id="IPR003660">
    <property type="entry name" value="HAMP_dom"/>
</dbReference>
<keyword evidence="7" id="KW-0418">Kinase</keyword>
<dbReference type="PROSITE" id="PS50109">
    <property type="entry name" value="HIS_KIN"/>
    <property type="match status" value="1"/>
</dbReference>
<evidence type="ECO:0000256" key="2">
    <source>
        <dbReference type="ARBA" id="ARBA00004370"/>
    </source>
</evidence>
<dbReference type="CDD" id="cd06225">
    <property type="entry name" value="HAMP"/>
    <property type="match status" value="1"/>
</dbReference>
<dbReference type="InterPro" id="IPR003661">
    <property type="entry name" value="HisK_dim/P_dom"/>
</dbReference>
<dbReference type="EC" id="2.7.13.3" evidence="3"/>
<evidence type="ECO:0000256" key="6">
    <source>
        <dbReference type="ARBA" id="ARBA00022692"/>
    </source>
</evidence>
<evidence type="ECO:0000256" key="9">
    <source>
        <dbReference type="ARBA" id="ARBA00023012"/>
    </source>
</evidence>
<dbReference type="InterPro" id="IPR036890">
    <property type="entry name" value="HATPase_C_sf"/>
</dbReference>
<evidence type="ECO:0000256" key="8">
    <source>
        <dbReference type="ARBA" id="ARBA00022989"/>
    </source>
</evidence>
<keyword evidence="5" id="KW-0808">Transferase</keyword>
<dbReference type="SMART" id="SM00388">
    <property type="entry name" value="HisKA"/>
    <property type="match status" value="1"/>
</dbReference>
<comment type="subcellular location">
    <subcellularLocation>
        <location evidence="2">Membrane</location>
    </subcellularLocation>
</comment>
<dbReference type="EMBL" id="CAFBNP010000079">
    <property type="protein sequence ID" value="CAB4953458.1"/>
    <property type="molecule type" value="Genomic_DNA"/>
</dbReference>
<dbReference type="PRINTS" id="PR00344">
    <property type="entry name" value="BCTRLSENSOR"/>
</dbReference>
<dbReference type="Pfam" id="PF00672">
    <property type="entry name" value="HAMP"/>
    <property type="match status" value="1"/>
</dbReference>
<dbReference type="FunFam" id="3.30.565.10:FF:000006">
    <property type="entry name" value="Sensor histidine kinase WalK"/>
    <property type="match status" value="1"/>
</dbReference>
<dbReference type="InterPro" id="IPR005467">
    <property type="entry name" value="His_kinase_dom"/>
</dbReference>
<dbReference type="InterPro" id="IPR003594">
    <property type="entry name" value="HATPase_dom"/>
</dbReference>
<feature type="domain" description="HAMP" evidence="13">
    <location>
        <begin position="201"/>
        <end position="254"/>
    </location>
</feature>
<evidence type="ECO:0000256" key="3">
    <source>
        <dbReference type="ARBA" id="ARBA00012438"/>
    </source>
</evidence>
<keyword evidence="4" id="KW-0597">Phosphoprotein</keyword>
<dbReference type="FunFam" id="1.10.287.130:FF:000001">
    <property type="entry name" value="Two-component sensor histidine kinase"/>
    <property type="match status" value="1"/>
</dbReference>
<evidence type="ECO:0000256" key="7">
    <source>
        <dbReference type="ARBA" id="ARBA00022777"/>
    </source>
</evidence>
<dbReference type="CDD" id="cd00075">
    <property type="entry name" value="HATPase"/>
    <property type="match status" value="1"/>
</dbReference>
<dbReference type="Gene3D" id="1.10.287.130">
    <property type="match status" value="1"/>
</dbReference>
<evidence type="ECO:0000313" key="14">
    <source>
        <dbReference type="EMBL" id="CAB4953458.1"/>
    </source>
</evidence>
<reference evidence="14" key="1">
    <citation type="submission" date="2020-05" db="EMBL/GenBank/DDBJ databases">
        <authorList>
            <person name="Chiriac C."/>
            <person name="Salcher M."/>
            <person name="Ghai R."/>
            <person name="Kavagutti S V."/>
        </authorList>
    </citation>
    <scope>NUCLEOTIDE SEQUENCE</scope>
</reference>
<keyword evidence="6 11" id="KW-0812">Transmembrane</keyword>
<evidence type="ECO:0000256" key="11">
    <source>
        <dbReference type="SAM" id="Phobius"/>
    </source>
</evidence>
<evidence type="ECO:0000256" key="5">
    <source>
        <dbReference type="ARBA" id="ARBA00022679"/>
    </source>
</evidence>
<dbReference type="AlphaFoldDB" id="A0A6J7KBJ4"/>
<dbReference type="PANTHER" id="PTHR45436:SF5">
    <property type="entry name" value="SENSOR HISTIDINE KINASE TRCS"/>
    <property type="match status" value="1"/>
</dbReference>
<dbReference type="SUPFAM" id="SSF158472">
    <property type="entry name" value="HAMP domain-like"/>
    <property type="match status" value="1"/>
</dbReference>
<name>A0A6J7KBJ4_9ZZZZ</name>
<dbReference type="Pfam" id="PF02518">
    <property type="entry name" value="HATPase_c"/>
    <property type="match status" value="1"/>
</dbReference>
<dbReference type="SMART" id="SM00387">
    <property type="entry name" value="HATPase_c"/>
    <property type="match status" value="1"/>
</dbReference>
<keyword evidence="10 11" id="KW-0472">Membrane</keyword>
<keyword evidence="8 11" id="KW-1133">Transmembrane helix</keyword>
<dbReference type="SUPFAM" id="SSF47384">
    <property type="entry name" value="Homodimeric domain of signal transducing histidine kinase"/>
    <property type="match status" value="1"/>
</dbReference>
<dbReference type="GO" id="GO:0000155">
    <property type="term" value="F:phosphorelay sensor kinase activity"/>
    <property type="evidence" value="ECO:0007669"/>
    <property type="project" value="InterPro"/>
</dbReference>
<dbReference type="CDD" id="cd00082">
    <property type="entry name" value="HisKA"/>
    <property type="match status" value="1"/>
</dbReference>
<dbReference type="Gene3D" id="6.10.340.10">
    <property type="match status" value="1"/>
</dbReference>
<proteinExistence type="predicted"/>
<dbReference type="GO" id="GO:0005886">
    <property type="term" value="C:plasma membrane"/>
    <property type="evidence" value="ECO:0007669"/>
    <property type="project" value="TreeGrafter"/>
</dbReference>
<organism evidence="14">
    <name type="scientific">freshwater metagenome</name>
    <dbReference type="NCBI Taxonomy" id="449393"/>
    <lineage>
        <taxon>unclassified sequences</taxon>
        <taxon>metagenomes</taxon>
        <taxon>ecological metagenomes</taxon>
    </lineage>
</organism>
<gene>
    <name evidence="14" type="ORF">UFOPK3828_00515</name>
</gene>
<accession>A0A6J7KBJ4</accession>
<dbReference type="PROSITE" id="PS50885">
    <property type="entry name" value="HAMP"/>
    <property type="match status" value="1"/>
</dbReference>
<dbReference type="Pfam" id="PF00512">
    <property type="entry name" value="HisKA"/>
    <property type="match status" value="1"/>
</dbReference>
<sequence>MKYGLSNWSLRNRLILSTLALATVAIAASDFAASNSLRTFLINQADSQLNEVVQTSMLRLDRAGIDSSNQDEDGDENGFRPLRPLGAVPTTTAVTLLDVSGNVIGQIGGEFANSIDLIKFQKLTPEEVDSLQGLPFTISGDEGEPDIRAIARLLPSGEGTVVISVALDSVEKTVAGLRGIFILISFIVLISIAIVARSLIKLTLKPLNQIEQTAAAIADGDLSARLPEINSKTEVGRLTGSLNTMLSRIEESFVIRTESENKLRRFVADASHELRTPLTAIRGFAELHRQGAVVGEDKTKELISRIEKESIRMSSLVEDLLLLARLDQSRELSFDPVDINHLVQEAVASAQAAGPNYEVTISSDNDEVFVLGDSMRIHQAIANLLANARTHTPTGTKIAVNISQNELETRISVSDNGPGLSEEDQKRVFERFFRADPSRVRVGGEGSGLGLAIVDAVMKAHGGSVEVNSRVGEGATFTIIFPQKDL</sequence>
<dbReference type="SUPFAM" id="SSF55874">
    <property type="entry name" value="ATPase domain of HSP90 chaperone/DNA topoisomerase II/histidine kinase"/>
    <property type="match status" value="1"/>
</dbReference>
<dbReference type="Gene3D" id="3.30.565.10">
    <property type="entry name" value="Histidine kinase-like ATPase, C-terminal domain"/>
    <property type="match status" value="1"/>
</dbReference>
<evidence type="ECO:0000259" key="13">
    <source>
        <dbReference type="PROSITE" id="PS50885"/>
    </source>
</evidence>
<comment type="catalytic activity">
    <reaction evidence="1">
        <text>ATP + protein L-histidine = ADP + protein N-phospho-L-histidine.</text>
        <dbReference type="EC" id="2.7.13.3"/>
    </reaction>
</comment>
<feature type="domain" description="Histidine kinase" evidence="12">
    <location>
        <begin position="269"/>
        <end position="485"/>
    </location>
</feature>
<protein>
    <recommendedName>
        <fullName evidence="3">histidine kinase</fullName>
        <ecNumber evidence="3">2.7.13.3</ecNumber>
    </recommendedName>
</protein>
<dbReference type="InterPro" id="IPR050428">
    <property type="entry name" value="TCS_sensor_his_kinase"/>
</dbReference>
<keyword evidence="9" id="KW-0902">Two-component regulatory system</keyword>
<evidence type="ECO:0000256" key="10">
    <source>
        <dbReference type="ARBA" id="ARBA00023136"/>
    </source>
</evidence>
<dbReference type="InterPro" id="IPR004358">
    <property type="entry name" value="Sig_transdc_His_kin-like_C"/>
</dbReference>
<feature type="transmembrane region" description="Helical" evidence="11">
    <location>
        <begin position="179"/>
        <end position="200"/>
    </location>
</feature>
<dbReference type="InterPro" id="IPR036097">
    <property type="entry name" value="HisK_dim/P_sf"/>
</dbReference>
<evidence type="ECO:0000259" key="12">
    <source>
        <dbReference type="PROSITE" id="PS50109"/>
    </source>
</evidence>
<evidence type="ECO:0000256" key="1">
    <source>
        <dbReference type="ARBA" id="ARBA00000085"/>
    </source>
</evidence>